<keyword evidence="4" id="KW-0496">Mitochondrion</keyword>
<comment type="caution">
    <text evidence="9">The sequence shown here is derived from an EMBL/GenBank/DDBJ whole genome shotgun (WGS) entry which is preliminary data.</text>
</comment>
<proteinExistence type="inferred from homology"/>
<evidence type="ECO:0000256" key="1">
    <source>
        <dbReference type="ARBA" id="ARBA00004173"/>
    </source>
</evidence>
<dbReference type="InterPro" id="IPR013870">
    <property type="entry name" value="Ribosomal_mL54"/>
</dbReference>
<evidence type="ECO:0000256" key="7">
    <source>
        <dbReference type="ARBA" id="ARBA00035179"/>
    </source>
</evidence>
<evidence type="ECO:0000313" key="9">
    <source>
        <dbReference type="EMBL" id="CAF9938931.1"/>
    </source>
</evidence>
<keyword evidence="2" id="KW-0809">Transit peptide</keyword>
<evidence type="ECO:0000256" key="2">
    <source>
        <dbReference type="ARBA" id="ARBA00022946"/>
    </source>
</evidence>
<evidence type="ECO:0000256" key="8">
    <source>
        <dbReference type="SAM" id="MobiDB-lite"/>
    </source>
</evidence>
<evidence type="ECO:0000256" key="4">
    <source>
        <dbReference type="ARBA" id="ARBA00023128"/>
    </source>
</evidence>
<dbReference type="PANTHER" id="PTHR28595">
    <property type="entry name" value="39S RIBOSOMAL PROTEIN L54, MITOCHONDRIAL"/>
    <property type="match status" value="1"/>
</dbReference>
<dbReference type="Proteomes" id="UP000664534">
    <property type="component" value="Unassembled WGS sequence"/>
</dbReference>
<protein>
    <recommendedName>
        <fullName evidence="7">Large ribosomal subunit protein mL54</fullName>
    </recommendedName>
</protein>
<sequence>MICQRCTRLLSPSLLRSTTLRPLTTTSRLLHPESPPPATSTSAAQPFSTPFTPSPSKTPDIPPSPSTTPKATAKGPTHPPSSVPAGTPLRGLGYIKGQEGPVAREDSEYPEWLWGLLGPKKGDMTEEGAAGDAFAKSKKQRRLASKAARALKTGSHGTSHTVQVPLEEQSIDLPAGMGEAEGQKALEAREDLTKAMRTARRRKIKENNFLRGMR</sequence>
<evidence type="ECO:0000256" key="3">
    <source>
        <dbReference type="ARBA" id="ARBA00022980"/>
    </source>
</evidence>
<accession>A0A8H3J1F2</accession>
<dbReference type="PANTHER" id="PTHR28595:SF1">
    <property type="entry name" value="LARGE RIBOSOMAL SUBUNIT PROTEIN ML54"/>
    <property type="match status" value="1"/>
</dbReference>
<evidence type="ECO:0000256" key="6">
    <source>
        <dbReference type="ARBA" id="ARBA00033752"/>
    </source>
</evidence>
<keyword evidence="10" id="KW-1185">Reference proteome</keyword>
<dbReference type="EMBL" id="CAJPDT010000113">
    <property type="protein sequence ID" value="CAF9938931.1"/>
    <property type="molecule type" value="Genomic_DNA"/>
</dbReference>
<dbReference type="Pfam" id="PF08561">
    <property type="entry name" value="Ribosomal_L37"/>
    <property type="match status" value="1"/>
</dbReference>
<comment type="similarity">
    <text evidence="6">Belongs to the mitochondrion-specific ribosomal protein mL54 family.</text>
</comment>
<feature type="region of interest" description="Disordered" evidence="8">
    <location>
        <begin position="26"/>
        <end position="105"/>
    </location>
</feature>
<dbReference type="GO" id="GO:0005762">
    <property type="term" value="C:mitochondrial large ribosomal subunit"/>
    <property type="evidence" value="ECO:0007669"/>
    <property type="project" value="TreeGrafter"/>
</dbReference>
<dbReference type="OrthoDB" id="10252718at2759"/>
<evidence type="ECO:0000313" key="10">
    <source>
        <dbReference type="Proteomes" id="UP000664534"/>
    </source>
</evidence>
<dbReference type="GO" id="GO:0003735">
    <property type="term" value="F:structural constituent of ribosome"/>
    <property type="evidence" value="ECO:0007669"/>
    <property type="project" value="TreeGrafter"/>
</dbReference>
<reference evidence="9" key="1">
    <citation type="submission" date="2021-03" db="EMBL/GenBank/DDBJ databases">
        <authorList>
            <person name="Tagirdzhanova G."/>
        </authorList>
    </citation>
    <scope>NUCLEOTIDE SEQUENCE</scope>
</reference>
<comment type="subcellular location">
    <subcellularLocation>
        <location evidence="1">Mitochondrion</location>
    </subcellularLocation>
</comment>
<keyword evidence="5" id="KW-0687">Ribonucleoprotein</keyword>
<evidence type="ECO:0000256" key="5">
    <source>
        <dbReference type="ARBA" id="ARBA00023274"/>
    </source>
</evidence>
<feature type="compositionally biased region" description="Low complexity" evidence="8">
    <location>
        <begin position="39"/>
        <end position="59"/>
    </location>
</feature>
<dbReference type="AlphaFoldDB" id="A0A8H3J1F2"/>
<organism evidence="9 10">
    <name type="scientific">Imshaugia aleurites</name>
    <dbReference type="NCBI Taxonomy" id="172621"/>
    <lineage>
        <taxon>Eukaryota</taxon>
        <taxon>Fungi</taxon>
        <taxon>Dikarya</taxon>
        <taxon>Ascomycota</taxon>
        <taxon>Pezizomycotina</taxon>
        <taxon>Lecanoromycetes</taxon>
        <taxon>OSLEUM clade</taxon>
        <taxon>Lecanoromycetidae</taxon>
        <taxon>Lecanorales</taxon>
        <taxon>Lecanorineae</taxon>
        <taxon>Parmeliaceae</taxon>
        <taxon>Imshaugia</taxon>
    </lineage>
</organism>
<gene>
    <name evidence="9" type="ORF">IMSHALPRED_001143</name>
</gene>
<name>A0A8H3J1F2_9LECA</name>
<keyword evidence="3" id="KW-0689">Ribosomal protein</keyword>